<evidence type="ECO:0000256" key="2">
    <source>
        <dbReference type="ARBA" id="ARBA00022473"/>
    </source>
</evidence>
<evidence type="ECO:0000256" key="4">
    <source>
        <dbReference type="ARBA" id="ARBA00023015"/>
    </source>
</evidence>
<dbReference type="Proteomes" id="UP000825729">
    <property type="component" value="Unassembled WGS sequence"/>
</dbReference>
<feature type="compositionally biased region" description="Pro residues" evidence="8">
    <location>
        <begin position="1400"/>
        <end position="1409"/>
    </location>
</feature>
<keyword evidence="2" id="KW-0217">Developmental protein</keyword>
<dbReference type="Gene3D" id="1.25.40.90">
    <property type="match status" value="1"/>
</dbReference>
<dbReference type="SUPFAM" id="SSF63748">
    <property type="entry name" value="Tudor/PWWP/MBT"/>
    <property type="match status" value="1"/>
</dbReference>
<feature type="domain" description="PWWP" evidence="9">
    <location>
        <begin position="25"/>
        <end position="82"/>
    </location>
</feature>
<dbReference type="FunFam" id="1.25.40.90:FF:000037">
    <property type="entry name" value="Enhancer of ag-4 2"/>
    <property type="match status" value="1"/>
</dbReference>
<feature type="region of interest" description="Disordered" evidence="8">
    <location>
        <begin position="1132"/>
        <end position="1223"/>
    </location>
</feature>
<dbReference type="Gene3D" id="2.30.30.140">
    <property type="match status" value="1"/>
</dbReference>
<evidence type="ECO:0008006" key="13">
    <source>
        <dbReference type="Google" id="ProtNLM"/>
    </source>
</evidence>
<feature type="region of interest" description="Disordered" evidence="8">
    <location>
        <begin position="473"/>
        <end position="498"/>
    </location>
</feature>
<comment type="subcellular location">
    <subcellularLocation>
        <location evidence="1">Nucleus</location>
    </subcellularLocation>
</comment>
<dbReference type="SMART" id="SM00293">
    <property type="entry name" value="PWWP"/>
    <property type="match status" value="1"/>
</dbReference>
<dbReference type="InterPro" id="IPR000313">
    <property type="entry name" value="PWWP_dom"/>
</dbReference>
<feature type="compositionally biased region" description="Basic and acidic residues" evidence="8">
    <location>
        <begin position="246"/>
        <end position="260"/>
    </location>
</feature>
<evidence type="ECO:0000259" key="9">
    <source>
        <dbReference type="PROSITE" id="PS50812"/>
    </source>
</evidence>
<evidence type="ECO:0000313" key="11">
    <source>
        <dbReference type="EMBL" id="KAG9457411.1"/>
    </source>
</evidence>
<dbReference type="GO" id="GO:0006397">
    <property type="term" value="P:mRNA processing"/>
    <property type="evidence" value="ECO:0007669"/>
    <property type="project" value="UniProtKB-KW"/>
</dbReference>
<name>A0AAV7FC37_ARIFI</name>
<sequence length="1409" mass="154297">MAPGRRKGGAKASAAAAAARRQWKVGDLVLAKVKGFPAWPATVSEPQKWGYSTDWKKVLVYFFGTKQIAFCNPADVEAFTEEKKKLLLVKRQGKGADFVRAVDEIIDSYEKCKKQSREEECDSANEDAVSNVLSSEGSKSKSWRSSPKQSPAQAKSSLSETICTSITRSNSCNGGEIHEVSVEIAGSYDNETLSEDTIKSACVLNQLKHTPVVAVNSSRKRSRDGESQSYFTRRKQQSVRRSRGSSCDDRHRQKISEEHVAPGILSDGSLRKNGFVRESPSNSSAPDCHDLDLLVYSATVTSNGGDFGSEMVPVESEAVSSEEKVALKADCKVGSHGMVSPPTENADELSGQVEHVSSAVVLKKKRKQNRKPAINDTSACSRTDKEVGTGVQPFSNAASPRKAENSVVFCHKADGDEHLPLVKRARARMGKPPSEDKKLDSIAEKKINKEASVHVDPPSADRISLMPVEAANTSPTKVASQSVGNSRQSCSLLSNDNNYHLDHSEDAEAALPPSKRLHRALKAMSANVAEGADHSDVPKTSEKLSNGCTISTDNSNNSSLEVQNIHVKRVSSSHQPVSDGPVSIHTKIDKEEGDTAPVKLEVEEDMCMAAAELETSNGREGSPTTVCLGDNGVKNIEPNSLKSNEKLGSVKISASNQAALLDEENNKDLESTEGCSDVNLKVESECSKEASDGVQGSLVPPLHKDEPFSAHTAPACSHVHASNDAVPSIQNNGPAEGFASETMTISRFPSDGSNNPDTLQQMKEGTVISRDRDDSQHSTDNVLIAAVQARENCSCSTLDGGLDDKVISDAETIGFQTHFVAASEQVSRSSINHDRSPFADQHQKSSSCKIDGLKHDLLHLNQKNVNELVLKSFEDVIGTLTRTKESIGRATRLAMDCAKHGLASEVVELLLQNLEGESSLYRRVDLFFLVDSITQCSRGQRGIVGDTYLSAVQAVLPRLLSAAAPRGNVARENRRQCLKVLRLWLERKTLPEGIVRHHIRELDSYSEAPCSSSYPRRPARSERAINDPLREMEDMLVDEYGSNTSFNLPGFVMPRMVEDEDEECGTDENCFEALTPERDVRLPDNEPRTCPTVNAEKHRHILEDVDGELEMEDVAPPCDMEIESGYQSVAFVPPLPEEMPPSPPPLPASPPPVAPPLPSTPPLSLPSTRTLTSSTDTDMYKSTHSMQNDLSKPLDLQMTTSSSKSTSMNSSSRSAAGYRDSHVQNRSAISSYTSGSYRSVQDSLPSVQTVNNSIRQFGCEPPSNKVYHLQPPRPSVSNQFSYVHAESQQRTHPRMNSLPSTERFGREMRGKNYLGHRSRISQPEHEIDNRYRHASRVDSGHPYSEKAGGSYAPFHGPPSEPVRDHNWTVPRRSLHYRHPVPPLRPPHGYPISRSTYSEKIPPPNYWRPR</sequence>
<reference evidence="11 12" key="1">
    <citation type="submission" date="2021-07" db="EMBL/GenBank/DDBJ databases">
        <title>The Aristolochia fimbriata genome: insights into angiosperm evolution, floral development and chemical biosynthesis.</title>
        <authorList>
            <person name="Jiao Y."/>
        </authorList>
    </citation>
    <scope>NUCLEOTIDE SEQUENCE [LARGE SCALE GENOMIC DNA]</scope>
    <source>
        <strain evidence="11">IBCAS-2021</strain>
        <tissue evidence="11">Leaf</tissue>
    </source>
</reference>
<feature type="compositionally biased region" description="Pro residues" evidence="8">
    <location>
        <begin position="1133"/>
        <end position="1164"/>
    </location>
</feature>
<feature type="compositionally biased region" description="Low complexity" evidence="8">
    <location>
        <begin position="1199"/>
        <end position="1214"/>
    </location>
</feature>
<dbReference type="Pfam" id="PF04818">
    <property type="entry name" value="CID"/>
    <property type="match status" value="1"/>
</dbReference>
<feature type="compositionally biased region" description="Basic and acidic residues" evidence="8">
    <location>
        <begin position="531"/>
        <end position="542"/>
    </location>
</feature>
<keyword evidence="12" id="KW-1185">Reference proteome</keyword>
<feature type="region of interest" description="Disordered" evidence="8">
    <location>
        <begin position="123"/>
        <end position="157"/>
    </location>
</feature>
<evidence type="ECO:0000256" key="7">
    <source>
        <dbReference type="ARBA" id="ARBA00023242"/>
    </source>
</evidence>
<dbReference type="PANTHER" id="PTHR12550">
    <property type="entry name" value="HEPATOMA-DERIVED GROWTH FACTOR-RELATED"/>
    <property type="match status" value="1"/>
</dbReference>
<dbReference type="EMBL" id="JAINDJ010000002">
    <property type="protein sequence ID" value="KAG9457411.1"/>
    <property type="molecule type" value="Genomic_DNA"/>
</dbReference>
<feature type="region of interest" description="Disordered" evidence="8">
    <location>
        <begin position="528"/>
        <end position="557"/>
    </location>
</feature>
<evidence type="ECO:0000256" key="3">
    <source>
        <dbReference type="ARBA" id="ARBA00022664"/>
    </source>
</evidence>
<evidence type="ECO:0000256" key="8">
    <source>
        <dbReference type="SAM" id="MobiDB-lite"/>
    </source>
</evidence>
<evidence type="ECO:0000256" key="5">
    <source>
        <dbReference type="ARBA" id="ARBA00023089"/>
    </source>
</evidence>
<protein>
    <recommendedName>
        <fullName evidence="13">HUA2</fullName>
    </recommendedName>
</protein>
<dbReference type="SMART" id="SM00582">
    <property type="entry name" value="RPR"/>
    <property type="match status" value="1"/>
</dbReference>
<dbReference type="PANTHER" id="PTHR12550:SF49">
    <property type="entry name" value="PROTEIN HUA2-LIKE 2-RELATED"/>
    <property type="match status" value="1"/>
</dbReference>
<evidence type="ECO:0000256" key="1">
    <source>
        <dbReference type="ARBA" id="ARBA00004123"/>
    </source>
</evidence>
<feature type="compositionally biased region" description="Low complexity" evidence="8">
    <location>
        <begin position="1165"/>
        <end position="1177"/>
    </location>
</feature>
<proteinExistence type="predicted"/>
<gene>
    <name evidence="11" type="ORF">H6P81_001919</name>
</gene>
<keyword evidence="4" id="KW-0805">Transcription regulation</keyword>
<comment type="caution">
    <text evidence="11">The sequence shown here is derived from an EMBL/GenBank/DDBJ whole genome shotgun (WGS) entry which is preliminary data.</text>
</comment>
<feature type="compositionally biased region" description="Basic residues" evidence="8">
    <location>
        <begin position="232"/>
        <end position="243"/>
    </location>
</feature>
<feature type="compositionally biased region" description="Polar residues" evidence="8">
    <location>
        <begin position="1180"/>
        <end position="1190"/>
    </location>
</feature>
<evidence type="ECO:0000259" key="10">
    <source>
        <dbReference type="PROSITE" id="PS51391"/>
    </source>
</evidence>
<keyword evidence="3" id="KW-0507">mRNA processing</keyword>
<keyword evidence="7" id="KW-0539">Nucleus</keyword>
<feature type="compositionally biased region" description="Polar residues" evidence="8">
    <location>
        <begin position="543"/>
        <end position="557"/>
    </location>
</feature>
<keyword evidence="5" id="KW-0287">Flowering</keyword>
<evidence type="ECO:0000313" key="12">
    <source>
        <dbReference type="Proteomes" id="UP000825729"/>
    </source>
</evidence>
<accession>A0AAV7FC37</accession>
<dbReference type="GO" id="GO:0009908">
    <property type="term" value="P:flower development"/>
    <property type="evidence" value="ECO:0007669"/>
    <property type="project" value="UniProtKB-KW"/>
</dbReference>
<dbReference type="PROSITE" id="PS50812">
    <property type="entry name" value="PWWP"/>
    <property type="match status" value="1"/>
</dbReference>
<dbReference type="InterPro" id="IPR006569">
    <property type="entry name" value="CID_dom"/>
</dbReference>
<dbReference type="PROSITE" id="PS51391">
    <property type="entry name" value="CID"/>
    <property type="match status" value="1"/>
</dbReference>
<feature type="region of interest" description="Disordered" evidence="8">
    <location>
        <begin position="1335"/>
        <end position="1409"/>
    </location>
</feature>
<feature type="compositionally biased region" description="Pro residues" evidence="8">
    <location>
        <begin position="1379"/>
        <end position="1388"/>
    </location>
</feature>
<evidence type="ECO:0000256" key="6">
    <source>
        <dbReference type="ARBA" id="ARBA00023163"/>
    </source>
</evidence>
<dbReference type="Pfam" id="PF00855">
    <property type="entry name" value="PWWP"/>
    <property type="match status" value="1"/>
</dbReference>
<dbReference type="InterPro" id="IPR008942">
    <property type="entry name" value="ENTH_VHS"/>
</dbReference>
<keyword evidence="6" id="KW-0804">Transcription</keyword>
<organism evidence="11 12">
    <name type="scientific">Aristolochia fimbriata</name>
    <name type="common">White veined hardy Dutchman's pipe vine</name>
    <dbReference type="NCBI Taxonomy" id="158543"/>
    <lineage>
        <taxon>Eukaryota</taxon>
        <taxon>Viridiplantae</taxon>
        <taxon>Streptophyta</taxon>
        <taxon>Embryophyta</taxon>
        <taxon>Tracheophyta</taxon>
        <taxon>Spermatophyta</taxon>
        <taxon>Magnoliopsida</taxon>
        <taxon>Magnoliidae</taxon>
        <taxon>Piperales</taxon>
        <taxon>Aristolochiaceae</taxon>
        <taxon>Aristolochia</taxon>
    </lineage>
</organism>
<feature type="domain" description="CID" evidence="10">
    <location>
        <begin position="865"/>
        <end position="1006"/>
    </location>
</feature>
<dbReference type="GO" id="GO:0005634">
    <property type="term" value="C:nucleus"/>
    <property type="evidence" value="ECO:0007669"/>
    <property type="project" value="UniProtKB-SubCell"/>
</dbReference>
<feature type="region of interest" description="Disordered" evidence="8">
    <location>
        <begin position="214"/>
        <end position="268"/>
    </location>
</feature>